<feature type="compositionally biased region" description="Polar residues" evidence="1">
    <location>
        <begin position="221"/>
        <end position="247"/>
    </location>
</feature>
<dbReference type="Proteomes" id="UP000030645">
    <property type="component" value="Unassembled WGS sequence"/>
</dbReference>
<dbReference type="EMBL" id="KE346220">
    <property type="protein sequence ID" value="EXC30982.1"/>
    <property type="molecule type" value="Genomic_DNA"/>
</dbReference>
<keyword evidence="3" id="KW-1185">Reference proteome</keyword>
<feature type="region of interest" description="Disordered" evidence="1">
    <location>
        <begin position="279"/>
        <end position="374"/>
    </location>
</feature>
<proteinExistence type="predicted"/>
<name>W9SWG3_9ROSA</name>
<protein>
    <submittedName>
        <fullName evidence="2">Uncharacterized protein</fullName>
    </submittedName>
</protein>
<evidence type="ECO:0000256" key="1">
    <source>
        <dbReference type="SAM" id="MobiDB-lite"/>
    </source>
</evidence>
<feature type="compositionally biased region" description="Basic and acidic residues" evidence="1">
    <location>
        <begin position="288"/>
        <end position="301"/>
    </location>
</feature>
<accession>W9SWG3</accession>
<dbReference type="AlphaFoldDB" id="W9SWG3"/>
<sequence>MSGFEGSSLQNPSDHEIRKFEITGREIVPYVPQKFDKPQSVKASSPVVEGGRASSSTSSAKNEVVEAVPLSYRLPEDCDVQSAEMRLDTFMTEKSSRPPQPLNMKMRNATSLTGELSLPEEKRTIGTAQNQLLYSFSRRLKGWRVERRQRINRRYETYYHHVESNTSLRSVVEVVNFLLYEENPYKQKRTQNKSNTSVEGGDHERKRTRSGTTMKKPPAHPNSQSSDSEPKETCSTPPTTNITVSSSRSDRIVREREIHKNILLEQFLADAHNNFLNSHSTNFAPRSSDTRDENDAKEEGVHFGTDSEATEESDMEELLRKAYNNREFSKKKKKNVTTQGINKRKRSENSNHEEDRSNIDSEETYSELSTKADEETIDNTCSGARIACLGCMERFMAAKSREKHRRNGGGRERYENLRGFCLFRAMFVHDGL</sequence>
<evidence type="ECO:0000313" key="3">
    <source>
        <dbReference type="Proteomes" id="UP000030645"/>
    </source>
</evidence>
<reference evidence="3" key="1">
    <citation type="submission" date="2013-01" db="EMBL/GenBank/DDBJ databases">
        <title>Draft Genome Sequence of a Mulberry Tree, Morus notabilis C.K. Schneid.</title>
        <authorList>
            <person name="He N."/>
            <person name="Zhao S."/>
        </authorList>
    </citation>
    <scope>NUCLEOTIDE SEQUENCE</scope>
</reference>
<feature type="region of interest" description="Disordered" evidence="1">
    <location>
        <begin position="186"/>
        <end position="250"/>
    </location>
</feature>
<gene>
    <name evidence="2" type="ORF">L484_021282</name>
</gene>
<organism evidence="2 3">
    <name type="scientific">Morus notabilis</name>
    <dbReference type="NCBI Taxonomy" id="981085"/>
    <lineage>
        <taxon>Eukaryota</taxon>
        <taxon>Viridiplantae</taxon>
        <taxon>Streptophyta</taxon>
        <taxon>Embryophyta</taxon>
        <taxon>Tracheophyta</taxon>
        <taxon>Spermatophyta</taxon>
        <taxon>Magnoliopsida</taxon>
        <taxon>eudicotyledons</taxon>
        <taxon>Gunneridae</taxon>
        <taxon>Pentapetalae</taxon>
        <taxon>rosids</taxon>
        <taxon>fabids</taxon>
        <taxon>Rosales</taxon>
        <taxon>Moraceae</taxon>
        <taxon>Moreae</taxon>
        <taxon>Morus</taxon>
    </lineage>
</organism>
<feature type="region of interest" description="Disordered" evidence="1">
    <location>
        <begin position="31"/>
        <end position="62"/>
    </location>
</feature>
<feature type="compositionally biased region" description="Basic and acidic residues" evidence="1">
    <location>
        <begin position="347"/>
        <end position="359"/>
    </location>
</feature>
<evidence type="ECO:0000313" key="2">
    <source>
        <dbReference type="EMBL" id="EXC30982.1"/>
    </source>
</evidence>
<dbReference type="eggNOG" id="ENOG502SY7K">
    <property type="taxonomic scope" value="Eukaryota"/>
</dbReference>